<keyword evidence="2" id="KW-1185">Reference proteome</keyword>
<protein>
    <submittedName>
        <fullName evidence="1">Uncharacterized protein</fullName>
    </submittedName>
</protein>
<organism evidence="1 2">
    <name type="scientific">Chitinophaga niastensis</name>
    <dbReference type="NCBI Taxonomy" id="536980"/>
    <lineage>
        <taxon>Bacteria</taxon>
        <taxon>Pseudomonadati</taxon>
        <taxon>Bacteroidota</taxon>
        <taxon>Chitinophagia</taxon>
        <taxon>Chitinophagales</taxon>
        <taxon>Chitinophagaceae</taxon>
        <taxon>Chitinophaga</taxon>
    </lineage>
</organism>
<reference evidence="1 2" key="1">
    <citation type="submission" date="2018-03" db="EMBL/GenBank/DDBJ databases">
        <title>Genomic Encyclopedia of Archaeal and Bacterial Type Strains, Phase II (KMG-II): from individual species to whole genera.</title>
        <authorList>
            <person name="Goeker M."/>
        </authorList>
    </citation>
    <scope>NUCLEOTIDE SEQUENCE [LARGE SCALE GENOMIC DNA]</scope>
    <source>
        <strain evidence="1 2">DSM 24859</strain>
    </source>
</reference>
<dbReference type="Proteomes" id="UP000240971">
    <property type="component" value="Unassembled WGS sequence"/>
</dbReference>
<accession>A0A2P8HRH8</accession>
<dbReference type="EMBL" id="PYAW01000001">
    <property type="protein sequence ID" value="PSL48808.1"/>
    <property type="molecule type" value="Genomic_DNA"/>
</dbReference>
<sequence length="79" mass="8610">MGLYQQQLTAIKTSLSLPGAMVITGTLDIVPVTSYARMLMYIGILVPATQTYDMAHLQIQLSFQEPFGLLTKQVAGGTY</sequence>
<comment type="caution">
    <text evidence="1">The sequence shown here is derived from an EMBL/GenBank/DDBJ whole genome shotgun (WGS) entry which is preliminary data.</text>
</comment>
<evidence type="ECO:0000313" key="1">
    <source>
        <dbReference type="EMBL" id="PSL48808.1"/>
    </source>
</evidence>
<evidence type="ECO:0000313" key="2">
    <source>
        <dbReference type="Proteomes" id="UP000240971"/>
    </source>
</evidence>
<proteinExistence type="predicted"/>
<name>A0A2P8HRH8_CHINA</name>
<dbReference type="AlphaFoldDB" id="A0A2P8HRH8"/>
<gene>
    <name evidence="1" type="ORF">CLV51_101136</name>
</gene>